<evidence type="ECO:0000313" key="9">
    <source>
        <dbReference type="EMBL" id="GIZ52768.1"/>
    </source>
</evidence>
<feature type="transmembrane region" description="Helical" evidence="8">
    <location>
        <begin position="163"/>
        <end position="185"/>
    </location>
</feature>
<dbReference type="RefSeq" id="WP_238482446.1">
    <property type="nucleotide sequence ID" value="NZ_BPMK01000012.1"/>
</dbReference>
<keyword evidence="3" id="KW-1003">Cell membrane</keyword>
<keyword evidence="6 8" id="KW-1133">Transmembrane helix</keyword>
<protein>
    <submittedName>
        <fullName evidence="9">ZIP family metal transporter</fullName>
    </submittedName>
</protein>
<comment type="similarity">
    <text evidence="2">Belongs to the ZIP transporter (TC 2.A.5) family.</text>
</comment>
<feature type="transmembrane region" description="Helical" evidence="8">
    <location>
        <begin position="54"/>
        <end position="75"/>
    </location>
</feature>
<gene>
    <name evidence="9" type="ORF">NCCP691_27820</name>
</gene>
<sequence length="305" mass="31932">MDDQLAQGKFSTIGTAEEISWQRWLLAAAGFAMLVFLLLATLRFLRGVDARAGWAFQAGCLTALSTLLGTLPVLFARGFSQRLQDALLGFGAGVMLAASSFSLILPGIEAAEAREMNAWQAGGIVGLGILAGGALLFLFDRLLPHEHFIKGQEGWHARRLRRAWLFVGAIALHNLPEGLAIGVAFGGPNLVSAHALATGIGLQNIPEGLVVALSLRGVGYSRLASAALGAASGLLEPAGAAFGAMVIGMSAVLLPWGLAFAAGAMIYVISHEVIPESHRRGHEPSATWGLMLGFVLMMLLDTALA</sequence>
<dbReference type="Proteomes" id="UP000887222">
    <property type="component" value="Unassembled WGS sequence"/>
</dbReference>
<evidence type="ECO:0000256" key="8">
    <source>
        <dbReference type="SAM" id="Phobius"/>
    </source>
</evidence>
<evidence type="ECO:0000256" key="5">
    <source>
        <dbReference type="ARBA" id="ARBA00022833"/>
    </source>
</evidence>
<organism evidence="9 10">
    <name type="scientific">Noviherbaspirillum aridicola</name>
    <dbReference type="NCBI Taxonomy" id="2849687"/>
    <lineage>
        <taxon>Bacteria</taxon>
        <taxon>Pseudomonadati</taxon>
        <taxon>Pseudomonadota</taxon>
        <taxon>Betaproteobacteria</taxon>
        <taxon>Burkholderiales</taxon>
        <taxon>Oxalobacteraceae</taxon>
        <taxon>Noviherbaspirillum</taxon>
    </lineage>
</organism>
<feature type="transmembrane region" description="Helical" evidence="8">
    <location>
        <begin position="87"/>
        <end position="108"/>
    </location>
</feature>
<dbReference type="PANTHER" id="PTHR11040">
    <property type="entry name" value="ZINC/IRON TRANSPORTER"/>
    <property type="match status" value="1"/>
</dbReference>
<keyword evidence="10" id="KW-1185">Reference proteome</keyword>
<reference evidence="9 10" key="1">
    <citation type="journal article" date="2022" name="Int. J. Syst. Evol. Microbiol.">
        <title>Noviherbaspirillum aridicola sp. nov., isolated from an arid soil in Pakistan.</title>
        <authorList>
            <person name="Khan I.U."/>
            <person name="Saqib M."/>
            <person name="Amin A."/>
            <person name="Hussain F."/>
            <person name="Li L."/>
            <person name="Liu Y.H."/>
            <person name="Fang B.Z."/>
            <person name="Ahmed I."/>
            <person name="Li W.J."/>
        </authorList>
    </citation>
    <scope>NUCLEOTIDE SEQUENCE [LARGE SCALE GENOMIC DNA]</scope>
    <source>
        <strain evidence="9 10">NCCP-691</strain>
    </source>
</reference>
<keyword evidence="4 8" id="KW-0812">Transmembrane</keyword>
<keyword evidence="7 8" id="KW-0472">Membrane</keyword>
<dbReference type="InterPro" id="IPR003689">
    <property type="entry name" value="ZIP"/>
</dbReference>
<dbReference type="EMBL" id="BPMK01000012">
    <property type="protein sequence ID" value="GIZ52768.1"/>
    <property type="molecule type" value="Genomic_DNA"/>
</dbReference>
<feature type="transmembrane region" description="Helical" evidence="8">
    <location>
        <begin position="24"/>
        <end position="42"/>
    </location>
</feature>
<name>A0ABQ4Q6K9_9BURK</name>
<evidence type="ECO:0000256" key="7">
    <source>
        <dbReference type="ARBA" id="ARBA00023136"/>
    </source>
</evidence>
<evidence type="ECO:0000256" key="2">
    <source>
        <dbReference type="ARBA" id="ARBA00006939"/>
    </source>
</evidence>
<comment type="subcellular location">
    <subcellularLocation>
        <location evidence="1">Cell membrane</location>
        <topology evidence="1">Multi-pass membrane protein</topology>
    </subcellularLocation>
</comment>
<evidence type="ECO:0000256" key="4">
    <source>
        <dbReference type="ARBA" id="ARBA00022692"/>
    </source>
</evidence>
<dbReference type="PANTHER" id="PTHR11040:SF211">
    <property type="entry name" value="ZINC TRANSPORTER ZIP11"/>
    <property type="match status" value="1"/>
</dbReference>
<feature type="transmembrane region" description="Helical" evidence="8">
    <location>
        <begin position="120"/>
        <end position="143"/>
    </location>
</feature>
<evidence type="ECO:0000256" key="3">
    <source>
        <dbReference type="ARBA" id="ARBA00022475"/>
    </source>
</evidence>
<evidence type="ECO:0000256" key="6">
    <source>
        <dbReference type="ARBA" id="ARBA00022989"/>
    </source>
</evidence>
<keyword evidence="5" id="KW-0862">Zinc</keyword>
<dbReference type="Pfam" id="PF02535">
    <property type="entry name" value="Zip"/>
    <property type="match status" value="1"/>
</dbReference>
<evidence type="ECO:0000256" key="1">
    <source>
        <dbReference type="ARBA" id="ARBA00004651"/>
    </source>
</evidence>
<proteinExistence type="inferred from homology"/>
<comment type="caution">
    <text evidence="9">The sequence shown here is derived from an EMBL/GenBank/DDBJ whole genome shotgun (WGS) entry which is preliminary data.</text>
</comment>
<evidence type="ECO:0000313" key="10">
    <source>
        <dbReference type="Proteomes" id="UP000887222"/>
    </source>
</evidence>
<accession>A0ABQ4Q6K9</accession>